<organism evidence="3 4">
    <name type="scientific">Cylindrotheca closterium</name>
    <dbReference type="NCBI Taxonomy" id="2856"/>
    <lineage>
        <taxon>Eukaryota</taxon>
        <taxon>Sar</taxon>
        <taxon>Stramenopiles</taxon>
        <taxon>Ochrophyta</taxon>
        <taxon>Bacillariophyta</taxon>
        <taxon>Bacillariophyceae</taxon>
        <taxon>Bacillariophycidae</taxon>
        <taxon>Bacillariales</taxon>
        <taxon>Bacillariaceae</taxon>
        <taxon>Cylindrotheca</taxon>
    </lineage>
</organism>
<dbReference type="InterPro" id="IPR002130">
    <property type="entry name" value="Cyclophilin-type_PPIase_dom"/>
</dbReference>
<accession>A0AAD2FQP1</accession>
<dbReference type="EMBL" id="CAKOGP040001758">
    <property type="protein sequence ID" value="CAJ1949799.1"/>
    <property type="molecule type" value="Genomic_DNA"/>
</dbReference>
<sequence length="309" mass="33374">MNFRTFLCLFVSTSTCTAWSTPSSQCRTDLSVSGPECDRREWFQKSLVFGSALVASSISSTTPASAASVPEPAATVTDKIFVEVKGLPTADASSPTTQSIVIGLFGKDAPKSVDKLKLLMGTGLPAVCKEKEERVLQREQLEANKVYNSCVEGQSSGVNYDYAQIWRIIKDERIDFGSVAGRFIAREYPNWGESSASGLKHDRAGLVSVRKGSNSGFGFTIYPGGSEASTEDLDNNHIIVGQVLEGMDVIEQINKLPVVGTAKVNYKGFSGGSGFQEGPSRACRYGGSQLYCNENKPLQKLTMYRTGLL</sequence>
<reference evidence="3" key="1">
    <citation type="submission" date="2023-08" db="EMBL/GenBank/DDBJ databases">
        <authorList>
            <person name="Audoor S."/>
            <person name="Bilcke G."/>
        </authorList>
    </citation>
    <scope>NUCLEOTIDE SEQUENCE</scope>
</reference>
<comment type="caution">
    <text evidence="3">The sequence shown here is derived from an EMBL/GenBank/DDBJ whole genome shotgun (WGS) entry which is preliminary data.</text>
</comment>
<feature type="signal peptide" evidence="1">
    <location>
        <begin position="1"/>
        <end position="18"/>
    </location>
</feature>
<dbReference type="InterPro" id="IPR029000">
    <property type="entry name" value="Cyclophilin-like_dom_sf"/>
</dbReference>
<dbReference type="InterPro" id="IPR044178">
    <property type="entry name" value="CYP28-like"/>
</dbReference>
<evidence type="ECO:0000256" key="1">
    <source>
        <dbReference type="SAM" id="SignalP"/>
    </source>
</evidence>
<dbReference type="Pfam" id="PF00160">
    <property type="entry name" value="Pro_isomerase"/>
    <property type="match status" value="1"/>
</dbReference>
<proteinExistence type="predicted"/>
<evidence type="ECO:0000313" key="4">
    <source>
        <dbReference type="Proteomes" id="UP001295423"/>
    </source>
</evidence>
<protein>
    <recommendedName>
        <fullName evidence="2">PPIase cyclophilin-type domain-containing protein</fullName>
    </recommendedName>
</protein>
<dbReference type="Gene3D" id="2.40.100.10">
    <property type="entry name" value="Cyclophilin-like"/>
    <property type="match status" value="1"/>
</dbReference>
<feature type="chain" id="PRO_5042017928" description="PPIase cyclophilin-type domain-containing protein" evidence="1">
    <location>
        <begin position="19"/>
        <end position="309"/>
    </location>
</feature>
<keyword evidence="1" id="KW-0732">Signal</keyword>
<evidence type="ECO:0000313" key="3">
    <source>
        <dbReference type="EMBL" id="CAJ1949799.1"/>
    </source>
</evidence>
<dbReference type="PROSITE" id="PS50072">
    <property type="entry name" value="CSA_PPIASE_2"/>
    <property type="match status" value="1"/>
</dbReference>
<dbReference type="Proteomes" id="UP001295423">
    <property type="component" value="Unassembled WGS sequence"/>
</dbReference>
<name>A0AAD2FQP1_9STRA</name>
<dbReference type="AlphaFoldDB" id="A0AAD2FQP1"/>
<evidence type="ECO:0000259" key="2">
    <source>
        <dbReference type="PROSITE" id="PS50072"/>
    </source>
</evidence>
<dbReference type="PANTHER" id="PTHR47875:SF1">
    <property type="entry name" value="PEPTIDYL-PROLYL CIS-TRANS ISOMERASE CYP28, CHLOROPLASTIC"/>
    <property type="match status" value="1"/>
</dbReference>
<keyword evidence="4" id="KW-1185">Reference proteome</keyword>
<dbReference type="PANTHER" id="PTHR47875">
    <property type="entry name" value="PEPTIDYL-PROLYL CIS-TRANS ISOMERASE CYP28, CHLOROPLASTIC"/>
    <property type="match status" value="1"/>
</dbReference>
<gene>
    <name evidence="3" type="ORF">CYCCA115_LOCUS12277</name>
</gene>
<dbReference type="GO" id="GO:0003755">
    <property type="term" value="F:peptidyl-prolyl cis-trans isomerase activity"/>
    <property type="evidence" value="ECO:0007669"/>
    <property type="project" value="InterPro"/>
</dbReference>
<dbReference type="SUPFAM" id="SSF50891">
    <property type="entry name" value="Cyclophilin-like"/>
    <property type="match status" value="1"/>
</dbReference>
<feature type="domain" description="PPIase cyclophilin-type" evidence="2">
    <location>
        <begin position="100"/>
        <end position="308"/>
    </location>
</feature>